<keyword evidence="3" id="KW-1185">Reference proteome</keyword>
<comment type="caution">
    <text evidence="2">The sequence shown here is derived from an EMBL/GenBank/DDBJ whole genome shotgun (WGS) entry which is preliminary data.</text>
</comment>
<dbReference type="PANTHER" id="PTHR35321">
    <property type="entry name" value="OS02G0753200 PROTEIN"/>
    <property type="match status" value="1"/>
</dbReference>
<name>A0ABV2AHA0_9EUKA</name>
<proteinExistence type="predicted"/>
<evidence type="ECO:0000256" key="1">
    <source>
        <dbReference type="SAM" id="MobiDB-lite"/>
    </source>
</evidence>
<dbReference type="InterPro" id="IPR040306">
    <property type="entry name" value="Os02g0753200-like"/>
</dbReference>
<organism evidence="2 3">
    <name type="scientific">Bonamia ostreae</name>
    <dbReference type="NCBI Taxonomy" id="126728"/>
    <lineage>
        <taxon>Eukaryota</taxon>
        <taxon>Sar</taxon>
        <taxon>Rhizaria</taxon>
        <taxon>Endomyxa</taxon>
        <taxon>Ascetosporea</taxon>
        <taxon>Haplosporida</taxon>
        <taxon>Bonamia</taxon>
    </lineage>
</organism>
<gene>
    <name evidence="2" type="ORF">MHBO_000683</name>
</gene>
<evidence type="ECO:0008006" key="4">
    <source>
        <dbReference type="Google" id="ProtNLM"/>
    </source>
</evidence>
<dbReference type="EMBL" id="JBDODL010000121">
    <property type="protein sequence ID" value="MES1918773.1"/>
    <property type="molecule type" value="Genomic_DNA"/>
</dbReference>
<dbReference type="Proteomes" id="UP001439008">
    <property type="component" value="Unassembled WGS sequence"/>
</dbReference>
<sequence length="120" mass="14166">MAKKKIKLLPVDKLFDKPLDDFVKVKEREIKVFDLDKKSSEDEKNESSSEDEILKLAKAFKSNKSFLNERTKKIKKPVDKEKIREKTAMKKKERAKRMKGQSSISTWKSEGEMKLRQQFD</sequence>
<evidence type="ECO:0000313" key="3">
    <source>
        <dbReference type="Proteomes" id="UP001439008"/>
    </source>
</evidence>
<protein>
    <recommendedName>
        <fullName evidence="4">Ribosomal RNA-processing protein 14/surfeit locus protein 6 C-terminal domain-containing protein</fullName>
    </recommendedName>
</protein>
<accession>A0ABV2AHA0</accession>
<feature type="region of interest" description="Disordered" evidence="1">
    <location>
        <begin position="85"/>
        <end position="120"/>
    </location>
</feature>
<dbReference type="PANTHER" id="PTHR35321:SF1">
    <property type="entry name" value="OS02G0753200 PROTEIN"/>
    <property type="match status" value="1"/>
</dbReference>
<reference evidence="2 3" key="1">
    <citation type="journal article" date="2024" name="BMC Biol.">
        <title>Comparative genomics of Ascetosporea gives new insight into the evolutionary basis for animal parasitism in Rhizaria.</title>
        <authorList>
            <person name="Hiltunen Thoren M."/>
            <person name="Onut-Brannstrom I."/>
            <person name="Alfjorden A."/>
            <person name="Peckova H."/>
            <person name="Swords F."/>
            <person name="Hooper C."/>
            <person name="Holzer A.S."/>
            <person name="Bass D."/>
            <person name="Burki F."/>
        </authorList>
    </citation>
    <scope>NUCLEOTIDE SEQUENCE [LARGE SCALE GENOMIC DNA]</scope>
    <source>
        <strain evidence="2">20-A016</strain>
    </source>
</reference>
<feature type="compositionally biased region" description="Basic and acidic residues" evidence="1">
    <location>
        <begin position="109"/>
        <end position="120"/>
    </location>
</feature>
<evidence type="ECO:0000313" key="2">
    <source>
        <dbReference type="EMBL" id="MES1918773.1"/>
    </source>
</evidence>